<proteinExistence type="predicted"/>
<dbReference type="Proteomes" id="UP000234744">
    <property type="component" value="Unassembled WGS sequence"/>
</dbReference>
<protein>
    <submittedName>
        <fullName evidence="1">Uncharacterized protein</fullName>
    </submittedName>
</protein>
<keyword evidence="2" id="KW-1185">Reference proteome</keyword>
<sequence length="72" mass="8247">MSHVLQRFTGKRQQLIYKLLSAMLVFSRHVEQGSFALQDSQGRYNAIQTRFQRVERPTNGGFGGYTNIAHGF</sequence>
<comment type="caution">
    <text evidence="1">The sequence shown here is derived from an EMBL/GenBank/DDBJ whole genome shotgun (WGS) entry which is preliminary data.</text>
</comment>
<evidence type="ECO:0000313" key="1">
    <source>
        <dbReference type="EMBL" id="PLV09483.1"/>
    </source>
</evidence>
<reference evidence="1 2" key="1">
    <citation type="submission" date="2017-12" db="EMBL/GenBank/DDBJ databases">
        <title>Detection of the carbapenemase gene blaVIM-5 in members of the Pseudomonas putida group isolated from polluted Nigerian wetlands.</title>
        <authorList>
            <person name="Adelowo O."/>
            <person name="Vollmers J."/>
            <person name="Maeusezahl I."/>
            <person name="Kaster A.-K."/>
            <person name="Mueller J.A."/>
        </authorList>
    </citation>
    <scope>NUCLEOTIDE SEQUENCE [LARGE SCALE GENOMIC DNA]</scope>
    <source>
        <strain evidence="1 2">MR69</strain>
    </source>
</reference>
<evidence type="ECO:0000313" key="2">
    <source>
        <dbReference type="Proteomes" id="UP000234744"/>
    </source>
</evidence>
<dbReference type="EMBL" id="PJCJ01000024">
    <property type="protein sequence ID" value="PLV09483.1"/>
    <property type="molecule type" value="Genomic_DNA"/>
</dbReference>
<gene>
    <name evidence="1" type="ORF">CXG47_24370</name>
</gene>
<accession>A0ABX4TYA1</accession>
<organism evidence="1 2">
    <name type="scientific">Pseudomonas plecoglossicida</name>
    <dbReference type="NCBI Taxonomy" id="70775"/>
    <lineage>
        <taxon>Bacteria</taxon>
        <taxon>Pseudomonadati</taxon>
        <taxon>Pseudomonadota</taxon>
        <taxon>Gammaproteobacteria</taxon>
        <taxon>Pseudomonadales</taxon>
        <taxon>Pseudomonadaceae</taxon>
        <taxon>Pseudomonas</taxon>
    </lineage>
</organism>
<name>A0ABX4TYA1_PSEDL</name>